<dbReference type="GO" id="GO:0008270">
    <property type="term" value="F:zinc ion binding"/>
    <property type="evidence" value="ECO:0007669"/>
    <property type="project" value="InterPro"/>
</dbReference>
<evidence type="ECO:0000313" key="9">
    <source>
        <dbReference type="Proteomes" id="UP001324427"/>
    </source>
</evidence>
<feature type="compositionally biased region" description="Polar residues" evidence="6">
    <location>
        <begin position="1"/>
        <end position="19"/>
    </location>
</feature>
<dbReference type="GO" id="GO:0003677">
    <property type="term" value="F:DNA binding"/>
    <property type="evidence" value="ECO:0007669"/>
    <property type="project" value="UniProtKB-KW"/>
</dbReference>
<dbReference type="InterPro" id="IPR052073">
    <property type="entry name" value="Amide_Lactam_Regulators"/>
</dbReference>
<dbReference type="Pfam" id="PF04082">
    <property type="entry name" value="Fungal_trans"/>
    <property type="match status" value="1"/>
</dbReference>
<evidence type="ECO:0000256" key="1">
    <source>
        <dbReference type="ARBA" id="ARBA00022833"/>
    </source>
</evidence>
<dbReference type="SMART" id="SM00906">
    <property type="entry name" value="Fungal_trans"/>
    <property type="match status" value="1"/>
</dbReference>
<reference evidence="8 9" key="1">
    <citation type="submission" date="2021-11" db="EMBL/GenBank/DDBJ databases">
        <title>Black yeast isolated from Biological Soil Crust.</title>
        <authorList>
            <person name="Kurbessoian T."/>
        </authorList>
    </citation>
    <scope>NUCLEOTIDE SEQUENCE [LARGE SCALE GENOMIC DNA]</scope>
    <source>
        <strain evidence="8 9">CCFEE 5522</strain>
    </source>
</reference>
<feature type="region of interest" description="Disordered" evidence="6">
    <location>
        <begin position="448"/>
        <end position="484"/>
    </location>
</feature>
<keyword evidence="9" id="KW-1185">Reference proteome</keyword>
<evidence type="ECO:0000256" key="5">
    <source>
        <dbReference type="ARBA" id="ARBA00023242"/>
    </source>
</evidence>
<organism evidence="8 9">
    <name type="scientific">Oleoguttula mirabilis</name>
    <dbReference type="NCBI Taxonomy" id="1507867"/>
    <lineage>
        <taxon>Eukaryota</taxon>
        <taxon>Fungi</taxon>
        <taxon>Dikarya</taxon>
        <taxon>Ascomycota</taxon>
        <taxon>Pezizomycotina</taxon>
        <taxon>Dothideomycetes</taxon>
        <taxon>Dothideomycetidae</taxon>
        <taxon>Mycosphaerellales</taxon>
        <taxon>Teratosphaeriaceae</taxon>
        <taxon>Oleoguttula</taxon>
    </lineage>
</organism>
<dbReference type="Proteomes" id="UP001324427">
    <property type="component" value="Unassembled WGS sequence"/>
</dbReference>
<evidence type="ECO:0000256" key="6">
    <source>
        <dbReference type="SAM" id="MobiDB-lite"/>
    </source>
</evidence>
<evidence type="ECO:0000259" key="7">
    <source>
        <dbReference type="SMART" id="SM00906"/>
    </source>
</evidence>
<proteinExistence type="predicted"/>
<accession>A0AAV9JXI0</accession>
<dbReference type="EMBL" id="JAVFHQ010000001">
    <property type="protein sequence ID" value="KAK4550488.1"/>
    <property type="molecule type" value="Genomic_DNA"/>
</dbReference>
<name>A0AAV9JXI0_9PEZI</name>
<dbReference type="PANTHER" id="PTHR47171:SF6">
    <property type="entry name" value="SPECIFIC TRANSCRIPTION FACTOR, PUTATIVE (AFU_ORTHOLOGUE AFUA_2G06130)-RELATED"/>
    <property type="match status" value="1"/>
</dbReference>
<sequence length="550" mass="60407">MDTSGATARDTPQSASHSTGGKRFFSVWVDKKEWEALVQQRNEAAAEGASVSQRAVSGYVARSDQRPHPAVLRPLIDVYFEKIHPILPLLDEAEFRQQHAGGLVPEPLAHALCLVAAKDADAEPHLRLGQSASIIAPREFCSKLHASVMGALKAPCRYDKVTLIRILALASMHNEGADGAEEASMLLSQAIHHAQTLCIHLGQQFSTATGADLSMKRLFWCLYALDRASSTINGRPIIMGDADIAIEPFAPGESSFPAFETWLRITDMLNKIIAFYRPHAVADASGWEDHYPGLEEIIDDVHGWDLPQSTHSTLHLYYLAVAILSHRSRGIKQIPRGTHSNVRQRLCSGEIIRLMDSTYSRDLHGLPFIPYAVSLALSVAYQHLRQSQYSHQQADAHQAVRQCTKVLQNLRRTWSSADTMAALAKKVLDELDRAPNLASFRVPRAPKAAPVFNNDGSAAEDPPRLPTPDGVQSRQSAPMPDTSDCVVTGPSPAAPDAAVQRPTQDELDLFDGMDDVFSGYLDLHNPNLDDFAFIDDLQPFDWNEAAQQGA</sequence>
<dbReference type="InterPro" id="IPR007219">
    <property type="entry name" value="XnlR_reg_dom"/>
</dbReference>
<evidence type="ECO:0000256" key="3">
    <source>
        <dbReference type="ARBA" id="ARBA00023125"/>
    </source>
</evidence>
<gene>
    <name evidence="8" type="ORF">LTR36_000067</name>
</gene>
<evidence type="ECO:0000256" key="2">
    <source>
        <dbReference type="ARBA" id="ARBA00023015"/>
    </source>
</evidence>
<dbReference type="CDD" id="cd12148">
    <property type="entry name" value="fungal_TF_MHR"/>
    <property type="match status" value="1"/>
</dbReference>
<dbReference type="GO" id="GO:0006351">
    <property type="term" value="P:DNA-templated transcription"/>
    <property type="evidence" value="ECO:0007669"/>
    <property type="project" value="InterPro"/>
</dbReference>
<keyword evidence="3" id="KW-0238">DNA-binding</keyword>
<keyword evidence="1" id="KW-0862">Zinc</keyword>
<evidence type="ECO:0000313" key="8">
    <source>
        <dbReference type="EMBL" id="KAK4550488.1"/>
    </source>
</evidence>
<evidence type="ECO:0000256" key="4">
    <source>
        <dbReference type="ARBA" id="ARBA00023163"/>
    </source>
</evidence>
<keyword evidence="5" id="KW-0539">Nucleus</keyword>
<protein>
    <recommendedName>
        <fullName evidence="7">Xylanolytic transcriptional activator regulatory domain-containing protein</fullName>
    </recommendedName>
</protein>
<comment type="caution">
    <text evidence="8">The sequence shown here is derived from an EMBL/GenBank/DDBJ whole genome shotgun (WGS) entry which is preliminary data.</text>
</comment>
<keyword evidence="4" id="KW-0804">Transcription</keyword>
<feature type="region of interest" description="Disordered" evidence="6">
    <location>
        <begin position="1"/>
        <end position="20"/>
    </location>
</feature>
<keyword evidence="2" id="KW-0805">Transcription regulation</keyword>
<feature type="domain" description="Xylanolytic transcriptional activator regulatory" evidence="7">
    <location>
        <begin position="183"/>
        <end position="255"/>
    </location>
</feature>
<dbReference type="PANTHER" id="PTHR47171">
    <property type="entry name" value="FARA-RELATED"/>
    <property type="match status" value="1"/>
</dbReference>
<dbReference type="AlphaFoldDB" id="A0AAV9JXI0"/>